<proteinExistence type="predicted"/>
<dbReference type="AlphaFoldDB" id="A0A5B8Z6J9"/>
<dbReference type="KEGG" id="bda:FSZ17_08245"/>
<gene>
    <name evidence="2" type="ORF">FSZ17_08245</name>
</gene>
<reference evidence="3" key="1">
    <citation type="submission" date="2019-08" db="EMBL/GenBank/DDBJ databases">
        <authorList>
            <person name="Zheng X."/>
        </authorList>
    </citation>
    <scope>NUCLEOTIDE SEQUENCE [LARGE SCALE GENOMIC DNA]</scope>
    <source>
        <strain evidence="3">FJAT-25496</strain>
    </source>
</reference>
<organism evidence="2 3">
    <name type="scientific">Cytobacillus dafuensis</name>
    <name type="common">Bacillus dafuensis</name>
    <dbReference type="NCBI Taxonomy" id="1742359"/>
    <lineage>
        <taxon>Bacteria</taxon>
        <taxon>Bacillati</taxon>
        <taxon>Bacillota</taxon>
        <taxon>Bacilli</taxon>
        <taxon>Bacillales</taxon>
        <taxon>Bacillaceae</taxon>
        <taxon>Cytobacillus</taxon>
    </lineage>
</organism>
<keyword evidence="1" id="KW-0812">Transmembrane</keyword>
<name>A0A5B8Z6J9_CYTDA</name>
<keyword evidence="3" id="KW-1185">Reference proteome</keyword>
<dbReference type="Proteomes" id="UP000321555">
    <property type="component" value="Chromosome"/>
</dbReference>
<protein>
    <submittedName>
        <fullName evidence="2">Uncharacterized protein</fullName>
    </submittedName>
</protein>
<keyword evidence="1" id="KW-0472">Membrane</keyword>
<dbReference type="EMBL" id="CP042593">
    <property type="protein sequence ID" value="QED47239.1"/>
    <property type="molecule type" value="Genomic_DNA"/>
</dbReference>
<dbReference type="RefSeq" id="WP_057774204.1">
    <property type="nucleotide sequence ID" value="NZ_CP042593.1"/>
</dbReference>
<sequence length="61" mass="6800">MKEYIFDLTVVALLIIGLTATLGVFTNGLGERLFGGKKKNEFVDQSARYQTGWKYVGGKKK</sequence>
<evidence type="ECO:0000313" key="3">
    <source>
        <dbReference type="Proteomes" id="UP000321555"/>
    </source>
</evidence>
<evidence type="ECO:0000256" key="1">
    <source>
        <dbReference type="SAM" id="Phobius"/>
    </source>
</evidence>
<dbReference type="OrthoDB" id="2888596at2"/>
<evidence type="ECO:0000313" key="2">
    <source>
        <dbReference type="EMBL" id="QED47239.1"/>
    </source>
</evidence>
<accession>A0A5B8Z6J9</accession>
<keyword evidence="1" id="KW-1133">Transmembrane helix</keyword>
<feature type="transmembrane region" description="Helical" evidence="1">
    <location>
        <begin position="6"/>
        <end position="29"/>
    </location>
</feature>